<evidence type="ECO:0000313" key="1">
    <source>
        <dbReference type="EMBL" id="AFM24867.1"/>
    </source>
</evidence>
<dbReference type="KEGG" id="dti:Desti_2170"/>
<protein>
    <submittedName>
        <fullName evidence="1">Nucleoside 2-deoxyribosyltransferase</fullName>
    </submittedName>
</protein>
<sequence>MVYLASPLGFSPEWRGYRDKIKTRLVKLGHSVLDPWEQVFHHEIEQAKLINDWPARMKLFWDIAARIGRANEDMIRECHIIRCVLDGLEVDSGVTSEIGFAAGIEKKCYGLRTDFRNCGDFGGIPINLQVIWWIERSGGRLFRGWKR</sequence>
<dbReference type="HOGENOM" id="CLU_117644_2_0_7"/>
<keyword evidence="1" id="KW-0808">Transferase</keyword>
<dbReference type="OrthoDB" id="9795789at2"/>
<dbReference type="Pfam" id="PF05014">
    <property type="entry name" value="Nuc_deoxyrib_tr"/>
    <property type="match status" value="1"/>
</dbReference>
<organism evidence="1 2">
    <name type="scientific">Desulfomonile tiedjei (strain ATCC 49306 / DSM 6799 / DCB-1)</name>
    <dbReference type="NCBI Taxonomy" id="706587"/>
    <lineage>
        <taxon>Bacteria</taxon>
        <taxon>Pseudomonadati</taxon>
        <taxon>Thermodesulfobacteriota</taxon>
        <taxon>Desulfomonilia</taxon>
        <taxon>Desulfomonilales</taxon>
        <taxon>Desulfomonilaceae</taxon>
        <taxon>Desulfomonile</taxon>
    </lineage>
</organism>
<reference evidence="2" key="1">
    <citation type="submission" date="2012-06" db="EMBL/GenBank/DDBJ databases">
        <title>Complete sequence of chromosome of Desulfomonile tiedjei DSM 6799.</title>
        <authorList>
            <person name="Lucas S."/>
            <person name="Copeland A."/>
            <person name="Lapidus A."/>
            <person name="Glavina del Rio T."/>
            <person name="Dalin E."/>
            <person name="Tice H."/>
            <person name="Bruce D."/>
            <person name="Goodwin L."/>
            <person name="Pitluck S."/>
            <person name="Peters L."/>
            <person name="Ovchinnikova G."/>
            <person name="Zeytun A."/>
            <person name="Lu M."/>
            <person name="Kyrpides N."/>
            <person name="Mavromatis K."/>
            <person name="Ivanova N."/>
            <person name="Brettin T."/>
            <person name="Detter J.C."/>
            <person name="Han C."/>
            <person name="Larimer F."/>
            <person name="Land M."/>
            <person name="Hauser L."/>
            <person name="Markowitz V."/>
            <person name="Cheng J.-F."/>
            <person name="Hugenholtz P."/>
            <person name="Woyke T."/>
            <person name="Wu D."/>
            <person name="Spring S."/>
            <person name="Schroeder M."/>
            <person name="Brambilla E."/>
            <person name="Klenk H.-P."/>
            <person name="Eisen J.A."/>
        </authorList>
    </citation>
    <scope>NUCLEOTIDE SEQUENCE [LARGE SCALE GENOMIC DNA]</scope>
    <source>
        <strain evidence="2">ATCC 49306 / DSM 6799 / DCB-1</strain>
    </source>
</reference>
<accession>I4C5M6</accession>
<dbReference type="Proteomes" id="UP000006055">
    <property type="component" value="Chromosome"/>
</dbReference>
<dbReference type="RefSeq" id="WP_014810010.1">
    <property type="nucleotide sequence ID" value="NC_018025.1"/>
</dbReference>
<gene>
    <name evidence="1" type="ordered locus">Desti_2170</name>
</gene>
<dbReference type="AlphaFoldDB" id="I4C5M6"/>
<dbReference type="Gene3D" id="3.40.50.450">
    <property type="match status" value="1"/>
</dbReference>
<dbReference type="PANTHER" id="PTHR15364:SF0">
    <property type="entry name" value="2'-DEOXYNUCLEOSIDE 5'-PHOSPHATE N-HYDROLASE 1"/>
    <property type="match status" value="1"/>
</dbReference>
<dbReference type="InterPro" id="IPR007710">
    <property type="entry name" value="Nucleoside_deoxyribTrfase"/>
</dbReference>
<dbReference type="eggNOG" id="COG3613">
    <property type="taxonomic scope" value="Bacteria"/>
</dbReference>
<dbReference type="SUPFAM" id="SSF52309">
    <property type="entry name" value="N-(deoxy)ribosyltransferase-like"/>
    <property type="match status" value="1"/>
</dbReference>
<dbReference type="GO" id="GO:0009159">
    <property type="term" value="P:deoxyribonucleoside monophosphate catabolic process"/>
    <property type="evidence" value="ECO:0007669"/>
    <property type="project" value="TreeGrafter"/>
</dbReference>
<name>I4C5M6_DESTA</name>
<keyword evidence="2" id="KW-1185">Reference proteome</keyword>
<dbReference type="EMBL" id="CP003360">
    <property type="protein sequence ID" value="AFM24867.1"/>
    <property type="molecule type" value="Genomic_DNA"/>
</dbReference>
<evidence type="ECO:0000313" key="2">
    <source>
        <dbReference type="Proteomes" id="UP000006055"/>
    </source>
</evidence>
<dbReference type="PANTHER" id="PTHR15364">
    <property type="entry name" value="2'-DEOXYNUCLEOSIDE 5'-PHOSPHATE N-HYDROLASE 1"/>
    <property type="match status" value="1"/>
</dbReference>
<dbReference type="InterPro" id="IPR051239">
    <property type="entry name" value="2'-dNMP_N-hydrolase"/>
</dbReference>
<proteinExistence type="predicted"/>
<dbReference type="GO" id="GO:0070694">
    <property type="term" value="F:5-hydroxymethyl-dUMP N-hydrolase activity"/>
    <property type="evidence" value="ECO:0007669"/>
    <property type="project" value="TreeGrafter"/>
</dbReference>
<dbReference type="GO" id="GO:0016740">
    <property type="term" value="F:transferase activity"/>
    <property type="evidence" value="ECO:0007669"/>
    <property type="project" value="UniProtKB-KW"/>
</dbReference>